<reference evidence="2" key="1">
    <citation type="submission" date="2020-02" db="EMBL/GenBank/DDBJ databases">
        <authorList>
            <person name="Meier V. D."/>
        </authorList>
    </citation>
    <scope>NUCLEOTIDE SEQUENCE</scope>
    <source>
        <strain evidence="2">AVDCRST_MAG51</strain>
    </source>
</reference>
<feature type="compositionally biased region" description="Gly residues" evidence="1">
    <location>
        <begin position="293"/>
        <end position="303"/>
    </location>
</feature>
<evidence type="ECO:0000256" key="1">
    <source>
        <dbReference type="SAM" id="MobiDB-lite"/>
    </source>
</evidence>
<protein>
    <submittedName>
        <fullName evidence="2">Bll0213 protein</fullName>
    </submittedName>
</protein>
<sequence length="310" mass="32159">GRHLDPRLDLDPHRAVGGAGADRTQRRPAFARRHRRHPGCDPGPLSLWPAVRRGLGRRAARDAGDGGAGAELHPALVRLADAGCAGPAVRHGLPAGGDEGAQLRHRRGVFEDRCLAGGAVRDAVPARAARLGHAAGDGAGHHRRGAAVAASQARRGGGPRAGLDRQRGAVGTRIGRRVRVVGRRLPRCGARAARHFTMAGRRVGRAVGAGGPDPPARRLAARAGAGRVAGHRRAVARVGRSRADRCARVDRLVHRVRADHRRQRAHAGPGRGGVQLPGLAPPDARETLQPGNGRTGAGAGGPAGDVRHAL</sequence>
<name>A0A6J4NFC3_9BURK</name>
<feature type="region of interest" description="Disordered" evidence="1">
    <location>
        <begin position="1"/>
        <end position="45"/>
    </location>
</feature>
<dbReference type="EMBL" id="CADCUX010000001">
    <property type="protein sequence ID" value="CAA9383677.1"/>
    <property type="molecule type" value="Genomic_DNA"/>
</dbReference>
<feature type="region of interest" description="Disordered" evidence="1">
    <location>
        <begin position="258"/>
        <end position="310"/>
    </location>
</feature>
<organism evidence="2">
    <name type="scientific">uncultured Ramlibacter sp</name>
    <dbReference type="NCBI Taxonomy" id="260755"/>
    <lineage>
        <taxon>Bacteria</taxon>
        <taxon>Pseudomonadati</taxon>
        <taxon>Pseudomonadota</taxon>
        <taxon>Betaproteobacteria</taxon>
        <taxon>Burkholderiales</taxon>
        <taxon>Comamonadaceae</taxon>
        <taxon>Ramlibacter</taxon>
        <taxon>environmental samples</taxon>
    </lineage>
</organism>
<gene>
    <name evidence="2" type="ORF">AVDCRST_MAG51-133</name>
</gene>
<feature type="non-terminal residue" evidence="2">
    <location>
        <position position="310"/>
    </location>
</feature>
<feature type="non-terminal residue" evidence="2">
    <location>
        <position position="1"/>
    </location>
</feature>
<accession>A0A6J4NFC3</accession>
<dbReference type="AlphaFoldDB" id="A0A6J4NFC3"/>
<proteinExistence type="predicted"/>
<feature type="compositionally biased region" description="Basic and acidic residues" evidence="1">
    <location>
        <begin position="1"/>
        <end position="14"/>
    </location>
</feature>
<evidence type="ECO:0000313" key="2">
    <source>
        <dbReference type="EMBL" id="CAA9383677.1"/>
    </source>
</evidence>